<dbReference type="AlphaFoldDB" id="A0A9W7GK80"/>
<gene>
    <name evidence="3" type="ORF">TrCOL_g5375</name>
</gene>
<evidence type="ECO:0000313" key="4">
    <source>
        <dbReference type="Proteomes" id="UP001165065"/>
    </source>
</evidence>
<organism evidence="3 4">
    <name type="scientific">Triparma columacea</name>
    <dbReference type="NCBI Taxonomy" id="722753"/>
    <lineage>
        <taxon>Eukaryota</taxon>
        <taxon>Sar</taxon>
        <taxon>Stramenopiles</taxon>
        <taxon>Ochrophyta</taxon>
        <taxon>Bolidophyceae</taxon>
        <taxon>Parmales</taxon>
        <taxon>Triparmaceae</taxon>
        <taxon>Triparma</taxon>
    </lineage>
</organism>
<dbReference type="PANTHER" id="PTHR16024:SF28">
    <property type="entry name" value="XK-RELATED PROTEIN"/>
    <property type="match status" value="1"/>
</dbReference>
<feature type="transmembrane region" description="Helical" evidence="2">
    <location>
        <begin position="350"/>
        <end position="369"/>
    </location>
</feature>
<feature type="transmembrane region" description="Helical" evidence="2">
    <location>
        <begin position="323"/>
        <end position="344"/>
    </location>
</feature>
<evidence type="ECO:0000256" key="2">
    <source>
        <dbReference type="SAM" id="Phobius"/>
    </source>
</evidence>
<keyword evidence="4" id="KW-1185">Reference proteome</keyword>
<feature type="transmembrane region" description="Helical" evidence="2">
    <location>
        <begin position="126"/>
        <end position="144"/>
    </location>
</feature>
<keyword evidence="2" id="KW-1133">Transmembrane helix</keyword>
<keyword evidence="2" id="KW-0472">Membrane</keyword>
<name>A0A9W7GK80_9STRA</name>
<dbReference type="GO" id="GO:0016020">
    <property type="term" value="C:membrane"/>
    <property type="evidence" value="ECO:0007669"/>
    <property type="project" value="TreeGrafter"/>
</dbReference>
<dbReference type="OrthoDB" id="204107at2759"/>
<evidence type="ECO:0000313" key="3">
    <source>
        <dbReference type="EMBL" id="GMI45573.1"/>
    </source>
</evidence>
<reference evidence="4" key="1">
    <citation type="journal article" date="2023" name="Commun. Biol.">
        <title>Genome analysis of Parmales, the sister group of diatoms, reveals the evolutionary specialization of diatoms from phago-mixotrophs to photoautotrophs.</title>
        <authorList>
            <person name="Ban H."/>
            <person name="Sato S."/>
            <person name="Yoshikawa S."/>
            <person name="Yamada K."/>
            <person name="Nakamura Y."/>
            <person name="Ichinomiya M."/>
            <person name="Sato N."/>
            <person name="Blanc-Mathieu R."/>
            <person name="Endo H."/>
            <person name="Kuwata A."/>
            <person name="Ogata H."/>
        </authorList>
    </citation>
    <scope>NUCLEOTIDE SEQUENCE [LARGE SCALE GENOMIC DNA]</scope>
</reference>
<feature type="transmembrane region" description="Helical" evidence="2">
    <location>
        <begin position="164"/>
        <end position="187"/>
    </location>
</feature>
<dbReference type="PANTHER" id="PTHR16024">
    <property type="entry name" value="XK-RELATED PROTEIN"/>
    <property type="match status" value="1"/>
</dbReference>
<feature type="transmembrane region" description="Helical" evidence="2">
    <location>
        <begin position="381"/>
        <end position="403"/>
    </location>
</feature>
<keyword evidence="2" id="KW-0812">Transmembrane</keyword>
<proteinExistence type="predicted"/>
<feature type="transmembrane region" description="Helical" evidence="2">
    <location>
        <begin position="455"/>
        <end position="478"/>
    </location>
</feature>
<dbReference type="Proteomes" id="UP001165065">
    <property type="component" value="Unassembled WGS sequence"/>
</dbReference>
<feature type="region of interest" description="Disordered" evidence="1">
    <location>
        <begin position="607"/>
        <end position="647"/>
    </location>
</feature>
<protein>
    <submittedName>
        <fullName evidence="3">Uncharacterized protein</fullName>
    </submittedName>
</protein>
<sequence length="708" mass="79260">MPAAKVAESTLSFDHRTSFRRKSIDEGLIVSVNFQDYNQITLKQVSGKLREFQTSSTSSSPSSSSLEDSANVVAQAYVDLVKACRGNVENAIREFCDEVLPDGEIAVLTRAILLSLGPKIKPGMKLARIGLGVRILLSLALTYTDLITDVLVLKEYREGGEATIRFFHISVSLLALATLSNVALAFIENQKKGTKAIAKGAVLAVLQLNPIYHGARVWGGWDTNEDDTLDPFLAFLISRMFELIFEVIPEIVLQLFVLYRTKEISWVIGFSIFSSVVSAAYITTDCTMMFERSMMNKQKKGPYCNPLYGFVPIAKYHTVIVEAGMFLCYGGYLACSMIALSAALTAFDSYYVPLVMGCEFAAVCAVLASRDQLIFILEQPGSNVISPCFNFCLYVLMSVMPFVPLHSDGFIGGGWYSSIIVYRVISCAIVVIFATNNFASSDATAEAVHIRGETVITMFFIALFATIIGATLFLRFIMRSRRSNFYRSRRTPAMFYDWLFDAHQLLYDANTKDQQRTYIWLETHPKYFAKDKVKAWLLGLKSDGDILGGGDKNLPKGCNQFSGHLIDSFFTKSLQRFAWYNDAEGFAQVKAHLDELKEEVDKRPLSIVTRATLKEHGTTTNTSDNNKEREKHLTPNTSDDNNKEREEHLVEESQQIKTLKQEISRLEAVVAGQRCDNCRRRGDNSIMTESQTTSHHITSTFTHNYSCT</sequence>
<feature type="transmembrane region" description="Helical" evidence="2">
    <location>
        <begin position="266"/>
        <end position="290"/>
    </location>
</feature>
<evidence type="ECO:0000256" key="1">
    <source>
        <dbReference type="SAM" id="MobiDB-lite"/>
    </source>
</evidence>
<dbReference type="InterPro" id="IPR050895">
    <property type="entry name" value="XK-related_scramblase"/>
</dbReference>
<feature type="transmembrane region" description="Helical" evidence="2">
    <location>
        <begin position="415"/>
        <end position="434"/>
    </location>
</feature>
<dbReference type="EMBL" id="BRYA01000256">
    <property type="protein sequence ID" value="GMI45573.1"/>
    <property type="molecule type" value="Genomic_DNA"/>
</dbReference>
<accession>A0A9W7GK80</accession>
<comment type="caution">
    <text evidence="3">The sequence shown here is derived from an EMBL/GenBank/DDBJ whole genome shotgun (WGS) entry which is preliminary data.</text>
</comment>